<sequence length="84" mass="9481">MMTKHNTIHLPCHANPGPKQLGTREERFGSERDPNFSVRTLEDETVVEVNLGHDSGMGPQKKEWRKLPGAQRKMVKATKLTDVS</sequence>
<evidence type="ECO:0000313" key="2">
    <source>
        <dbReference type="EMBL" id="CAH2015568.1"/>
    </source>
</evidence>
<keyword evidence="3" id="KW-1185">Reference proteome</keyword>
<dbReference type="EMBL" id="CAKOFQ010008713">
    <property type="protein sequence ID" value="CAH2015568.1"/>
    <property type="molecule type" value="Genomic_DNA"/>
</dbReference>
<proteinExistence type="predicted"/>
<name>A0A9P0MG89_ACAOB</name>
<feature type="compositionally biased region" description="Basic and acidic residues" evidence="1">
    <location>
        <begin position="22"/>
        <end position="34"/>
    </location>
</feature>
<protein>
    <submittedName>
        <fullName evidence="2">Uncharacterized protein</fullName>
    </submittedName>
</protein>
<reference evidence="2" key="1">
    <citation type="submission" date="2022-03" db="EMBL/GenBank/DDBJ databases">
        <authorList>
            <person name="Sayadi A."/>
        </authorList>
    </citation>
    <scope>NUCLEOTIDE SEQUENCE</scope>
</reference>
<evidence type="ECO:0000256" key="1">
    <source>
        <dbReference type="SAM" id="MobiDB-lite"/>
    </source>
</evidence>
<feature type="region of interest" description="Disordered" evidence="1">
    <location>
        <begin position="1"/>
        <end position="35"/>
    </location>
</feature>
<gene>
    <name evidence="2" type="ORF">ACAOBT_LOCUS34830</name>
</gene>
<evidence type="ECO:0000313" key="3">
    <source>
        <dbReference type="Proteomes" id="UP001152888"/>
    </source>
</evidence>
<organism evidence="2 3">
    <name type="scientific">Acanthoscelides obtectus</name>
    <name type="common">Bean weevil</name>
    <name type="synonym">Bruchus obtectus</name>
    <dbReference type="NCBI Taxonomy" id="200917"/>
    <lineage>
        <taxon>Eukaryota</taxon>
        <taxon>Metazoa</taxon>
        <taxon>Ecdysozoa</taxon>
        <taxon>Arthropoda</taxon>
        <taxon>Hexapoda</taxon>
        <taxon>Insecta</taxon>
        <taxon>Pterygota</taxon>
        <taxon>Neoptera</taxon>
        <taxon>Endopterygota</taxon>
        <taxon>Coleoptera</taxon>
        <taxon>Polyphaga</taxon>
        <taxon>Cucujiformia</taxon>
        <taxon>Chrysomeloidea</taxon>
        <taxon>Chrysomelidae</taxon>
        <taxon>Bruchinae</taxon>
        <taxon>Bruchini</taxon>
        <taxon>Acanthoscelides</taxon>
    </lineage>
</organism>
<comment type="caution">
    <text evidence="2">The sequence shown here is derived from an EMBL/GenBank/DDBJ whole genome shotgun (WGS) entry which is preliminary data.</text>
</comment>
<accession>A0A9P0MG89</accession>
<dbReference type="Proteomes" id="UP001152888">
    <property type="component" value="Unassembled WGS sequence"/>
</dbReference>
<dbReference type="AlphaFoldDB" id="A0A9P0MG89"/>